<evidence type="ECO:0000313" key="2">
    <source>
        <dbReference type="EMBL" id="CAB3239154.1"/>
    </source>
</evidence>
<dbReference type="Proteomes" id="UP000494106">
    <property type="component" value="Unassembled WGS sequence"/>
</dbReference>
<protein>
    <submittedName>
        <fullName evidence="2">Uncharacterized protein</fullName>
    </submittedName>
</protein>
<comment type="caution">
    <text evidence="2">The sequence shown here is derived from an EMBL/GenBank/DDBJ whole genome shotgun (WGS) entry which is preliminary data.</text>
</comment>
<evidence type="ECO:0000313" key="4">
    <source>
        <dbReference type="Proteomes" id="UP000494256"/>
    </source>
</evidence>
<gene>
    <name evidence="1" type="ORF">APLA_LOCUS2930</name>
    <name evidence="2" type="ORF">APLA_LOCUS8548</name>
</gene>
<dbReference type="AlphaFoldDB" id="A0A8S1A3V5"/>
<sequence length="81" mass="9283">MSEFFGPWSNKGDDDDAEVVEETVETVTTTTRTRKRSAVSQQQPQICLVTYGTNKTQYRHLVAFRCRCLTGEKNIFKALHI</sequence>
<organism evidence="2 4">
    <name type="scientific">Arctia plantaginis</name>
    <name type="common">Wood tiger moth</name>
    <name type="synonym">Phalaena plantaginis</name>
    <dbReference type="NCBI Taxonomy" id="874455"/>
    <lineage>
        <taxon>Eukaryota</taxon>
        <taxon>Metazoa</taxon>
        <taxon>Ecdysozoa</taxon>
        <taxon>Arthropoda</taxon>
        <taxon>Hexapoda</taxon>
        <taxon>Insecta</taxon>
        <taxon>Pterygota</taxon>
        <taxon>Neoptera</taxon>
        <taxon>Endopterygota</taxon>
        <taxon>Lepidoptera</taxon>
        <taxon>Glossata</taxon>
        <taxon>Ditrysia</taxon>
        <taxon>Noctuoidea</taxon>
        <taxon>Erebidae</taxon>
        <taxon>Arctiinae</taxon>
        <taxon>Arctia</taxon>
    </lineage>
</organism>
<proteinExistence type="predicted"/>
<dbReference type="Proteomes" id="UP000494256">
    <property type="component" value="Unassembled WGS sequence"/>
</dbReference>
<dbReference type="EMBL" id="CADEBD010000308">
    <property type="protein sequence ID" value="CAB3239154.1"/>
    <property type="molecule type" value="Genomic_DNA"/>
</dbReference>
<keyword evidence="3" id="KW-1185">Reference proteome</keyword>
<accession>A0A8S1A3V5</accession>
<evidence type="ECO:0000313" key="1">
    <source>
        <dbReference type="EMBL" id="CAB3226543.1"/>
    </source>
</evidence>
<dbReference type="EMBL" id="CADEBC010000220">
    <property type="protein sequence ID" value="CAB3226543.1"/>
    <property type="molecule type" value="Genomic_DNA"/>
</dbReference>
<name>A0A8S1A3V5_ARCPL</name>
<reference evidence="3 4" key="1">
    <citation type="submission" date="2020-04" db="EMBL/GenBank/DDBJ databases">
        <authorList>
            <person name="Wallbank WR R."/>
            <person name="Pardo Diaz C."/>
            <person name="Kozak K."/>
            <person name="Martin S."/>
            <person name="Jiggins C."/>
            <person name="Moest M."/>
            <person name="Warren A I."/>
            <person name="Byers J.R.P. K."/>
            <person name="Montejo-Kovacevich G."/>
            <person name="Yen C E."/>
        </authorList>
    </citation>
    <scope>NUCLEOTIDE SEQUENCE [LARGE SCALE GENOMIC DNA]</scope>
</reference>
<evidence type="ECO:0000313" key="3">
    <source>
        <dbReference type="Proteomes" id="UP000494106"/>
    </source>
</evidence>